<dbReference type="EMBL" id="BMXS01000002">
    <property type="protein sequence ID" value="GGX82591.1"/>
    <property type="molecule type" value="Genomic_DNA"/>
</dbReference>
<dbReference type="CDD" id="cd01949">
    <property type="entry name" value="GGDEF"/>
    <property type="match status" value="1"/>
</dbReference>
<dbReference type="SUPFAM" id="SSF141868">
    <property type="entry name" value="EAL domain-like"/>
    <property type="match status" value="1"/>
</dbReference>
<dbReference type="Gene3D" id="3.20.20.450">
    <property type="entry name" value="EAL domain"/>
    <property type="match status" value="1"/>
</dbReference>
<evidence type="ECO:0000313" key="4">
    <source>
        <dbReference type="Proteomes" id="UP000653056"/>
    </source>
</evidence>
<dbReference type="InterPro" id="IPR025847">
    <property type="entry name" value="MEDS_domain"/>
</dbReference>
<feature type="domain" description="GGDEF" evidence="2">
    <location>
        <begin position="269"/>
        <end position="402"/>
    </location>
</feature>
<evidence type="ECO:0008006" key="5">
    <source>
        <dbReference type="Google" id="ProtNLM"/>
    </source>
</evidence>
<proteinExistence type="predicted"/>
<dbReference type="RefSeq" id="WP_189466345.1">
    <property type="nucleotide sequence ID" value="NZ_BMXS01000002.1"/>
</dbReference>
<dbReference type="Proteomes" id="UP000653056">
    <property type="component" value="Unassembled WGS sequence"/>
</dbReference>
<dbReference type="PROSITE" id="PS50887">
    <property type="entry name" value="GGDEF"/>
    <property type="match status" value="1"/>
</dbReference>
<dbReference type="SMART" id="SM00267">
    <property type="entry name" value="GGDEF"/>
    <property type="match status" value="1"/>
</dbReference>
<protein>
    <recommendedName>
        <fullName evidence="5">EAL domain-containing protein</fullName>
    </recommendedName>
</protein>
<dbReference type="Pfam" id="PF00563">
    <property type="entry name" value="EAL"/>
    <property type="match status" value="1"/>
</dbReference>
<organism evidence="3 4">
    <name type="scientific">Litchfieldella qijiaojingensis</name>
    <dbReference type="NCBI Taxonomy" id="980347"/>
    <lineage>
        <taxon>Bacteria</taxon>
        <taxon>Pseudomonadati</taxon>
        <taxon>Pseudomonadota</taxon>
        <taxon>Gammaproteobacteria</taxon>
        <taxon>Oceanospirillales</taxon>
        <taxon>Halomonadaceae</taxon>
        <taxon>Litchfieldella</taxon>
    </lineage>
</organism>
<dbReference type="Gene3D" id="3.30.70.270">
    <property type="match status" value="1"/>
</dbReference>
<evidence type="ECO:0000313" key="3">
    <source>
        <dbReference type="EMBL" id="GGX82591.1"/>
    </source>
</evidence>
<sequence length="661" mass="73345">MQVAAQCQAHDHIVQFYTDDDFLADVVADYLYAGAQTGERLLVILTATHLDAVMQRLEAKGLDTRSAMASNRLTTFDAHTTLDAIMRDGMPDETLFERHLLGRIGSLSHDHRPVRTFGELVDLLCAAGNAKAAIRLEELWHEACHRLSMSLLCAYSMANFHETNDRADFDALCDLHSHVLPAEDYCLLPPHQRLREVTRLQQQAQVLRHESACRAKAEHALNATQQLCHDMLAELADHAGHDVLTGLPNRQYAQNRLAEIIANKTDSAQRTAVLHIDVDRLQSINDSLGLDMGDYFLHRTAQRIKRCLRQGQVVSRLGSDEMLVILPNLAKAEDIQPIVERLLIWTSEPVELAGHKVFASCSVGISLFPDHGRTVHELIRNASLALRQAQRSGSRQYQVFTPELQRNEPNRIALRGALREALPRGELELVYQPLVCAQTSQVMAVEALPRWNSPRFGLMGPQQLVSAAEEAGLTASIGQWVLEKVCRQGRSWLDSGVGLKMNLNIATAQLLRDDLVDKVADTLAESGLPGRMLEIELTESVLMSDPQRASNILCGLKGMGVRLAIDEFGSGHSVLTQLHRFPVDTIKLDKTLIEGVTDNPHCRAIVRSLIIMAHELGLQVVASGVETREQAILLRHKGCDILQGGLWAPLEYRGDIDEAEA</sequence>
<dbReference type="NCBIfam" id="TIGR00254">
    <property type="entry name" value="GGDEF"/>
    <property type="match status" value="1"/>
</dbReference>
<keyword evidence="4" id="KW-1185">Reference proteome</keyword>
<dbReference type="CDD" id="cd01948">
    <property type="entry name" value="EAL"/>
    <property type="match status" value="1"/>
</dbReference>
<evidence type="ECO:0000259" key="2">
    <source>
        <dbReference type="PROSITE" id="PS50887"/>
    </source>
</evidence>
<feature type="domain" description="EAL" evidence="1">
    <location>
        <begin position="411"/>
        <end position="661"/>
    </location>
</feature>
<dbReference type="PANTHER" id="PTHR44757">
    <property type="entry name" value="DIGUANYLATE CYCLASE DGCP"/>
    <property type="match status" value="1"/>
</dbReference>
<accession>A0ABQ2YGT1</accession>
<dbReference type="Pfam" id="PF14417">
    <property type="entry name" value="MEDS"/>
    <property type="match status" value="1"/>
</dbReference>
<dbReference type="InterPro" id="IPR029787">
    <property type="entry name" value="Nucleotide_cyclase"/>
</dbReference>
<dbReference type="PROSITE" id="PS50883">
    <property type="entry name" value="EAL"/>
    <property type="match status" value="1"/>
</dbReference>
<name>A0ABQ2YGT1_9GAMM</name>
<evidence type="ECO:0000259" key="1">
    <source>
        <dbReference type="PROSITE" id="PS50883"/>
    </source>
</evidence>
<dbReference type="PANTHER" id="PTHR44757:SF2">
    <property type="entry name" value="BIOFILM ARCHITECTURE MAINTENANCE PROTEIN MBAA"/>
    <property type="match status" value="1"/>
</dbReference>
<dbReference type="InterPro" id="IPR052155">
    <property type="entry name" value="Biofilm_reg_signaling"/>
</dbReference>
<dbReference type="Pfam" id="PF00990">
    <property type="entry name" value="GGDEF"/>
    <property type="match status" value="1"/>
</dbReference>
<dbReference type="InterPro" id="IPR043128">
    <property type="entry name" value="Rev_trsase/Diguanyl_cyclase"/>
</dbReference>
<dbReference type="SMART" id="SM00052">
    <property type="entry name" value="EAL"/>
    <property type="match status" value="1"/>
</dbReference>
<reference evidence="4" key="1">
    <citation type="journal article" date="2019" name="Int. J. Syst. Evol. Microbiol.">
        <title>The Global Catalogue of Microorganisms (GCM) 10K type strain sequencing project: providing services to taxonomists for standard genome sequencing and annotation.</title>
        <authorList>
            <consortium name="The Broad Institute Genomics Platform"/>
            <consortium name="The Broad Institute Genome Sequencing Center for Infectious Disease"/>
            <person name="Wu L."/>
            <person name="Ma J."/>
        </authorList>
    </citation>
    <scope>NUCLEOTIDE SEQUENCE [LARGE SCALE GENOMIC DNA]</scope>
    <source>
        <strain evidence="4">KCTC 22228</strain>
    </source>
</reference>
<dbReference type="InterPro" id="IPR001633">
    <property type="entry name" value="EAL_dom"/>
</dbReference>
<gene>
    <name evidence="3" type="ORF">GCM10007160_07500</name>
</gene>
<dbReference type="InterPro" id="IPR000160">
    <property type="entry name" value="GGDEF_dom"/>
</dbReference>
<dbReference type="InterPro" id="IPR035919">
    <property type="entry name" value="EAL_sf"/>
</dbReference>
<comment type="caution">
    <text evidence="3">The sequence shown here is derived from an EMBL/GenBank/DDBJ whole genome shotgun (WGS) entry which is preliminary data.</text>
</comment>
<dbReference type="SUPFAM" id="SSF55073">
    <property type="entry name" value="Nucleotide cyclase"/>
    <property type="match status" value="1"/>
</dbReference>